<dbReference type="InterPro" id="IPR007492">
    <property type="entry name" value="LytTR_DNA-bd_dom"/>
</dbReference>
<keyword evidence="1" id="KW-0597">Phosphoprotein</keyword>
<dbReference type="GO" id="GO:0003677">
    <property type="term" value="F:DNA binding"/>
    <property type="evidence" value="ECO:0007669"/>
    <property type="project" value="InterPro"/>
</dbReference>
<dbReference type="PANTHER" id="PTHR37299:SF1">
    <property type="entry name" value="STAGE 0 SPORULATION PROTEIN A HOMOLOG"/>
    <property type="match status" value="1"/>
</dbReference>
<gene>
    <name evidence="4" type="ORF">SAMN05421788_103396</name>
</gene>
<feature type="domain" description="Response regulatory" evidence="2">
    <location>
        <begin position="3"/>
        <end position="114"/>
    </location>
</feature>
<proteinExistence type="predicted"/>
<dbReference type="Pfam" id="PF00072">
    <property type="entry name" value="Response_reg"/>
    <property type="match status" value="1"/>
</dbReference>
<dbReference type="OrthoDB" id="1646880at2"/>
<evidence type="ECO:0000256" key="1">
    <source>
        <dbReference type="PROSITE-ProRule" id="PRU00169"/>
    </source>
</evidence>
<dbReference type="InterPro" id="IPR011006">
    <property type="entry name" value="CheY-like_superfamily"/>
</dbReference>
<dbReference type="AlphaFoldDB" id="A0A173MKQ4"/>
<sequence length="254" mass="28573">MIKALVIDDEPLARSIVKEYLQAWPEFTIAQECGDGFEGIKAITAHTPDIIFLDIQMPKINGFEMLELVEKAPAIIFTTAFDEYAIKAFETHAVDYLLKPFSQERFDKAIQKWLNTRANAANTPAVNTSADNTQALLDTAAQGPANQHRVVVKEGSKIKIIPVPSIQYIEAADDYVKIHTADGCYLKNKTMAHFEQLLGVQQFVRIHRSYIINIQLITRIDPYEKDSHLVILQTGMRLPVSKSGYSRLKEVLGL</sequence>
<reference evidence="5" key="1">
    <citation type="submission" date="2017-01" db="EMBL/GenBank/DDBJ databases">
        <authorList>
            <person name="Varghese N."/>
            <person name="Submissions S."/>
        </authorList>
    </citation>
    <scope>NUCLEOTIDE SEQUENCE [LARGE SCALE GENOMIC DNA]</scope>
    <source>
        <strain evidence="5">DSM 21054</strain>
    </source>
</reference>
<evidence type="ECO:0000259" key="3">
    <source>
        <dbReference type="PROSITE" id="PS50930"/>
    </source>
</evidence>
<dbReference type="EMBL" id="FTOR01000003">
    <property type="protein sequence ID" value="SIT08674.1"/>
    <property type="molecule type" value="Genomic_DNA"/>
</dbReference>
<evidence type="ECO:0000313" key="5">
    <source>
        <dbReference type="Proteomes" id="UP000186917"/>
    </source>
</evidence>
<dbReference type="Proteomes" id="UP000186917">
    <property type="component" value="Unassembled WGS sequence"/>
</dbReference>
<name>A0A173MKQ4_9BACT</name>
<evidence type="ECO:0000313" key="4">
    <source>
        <dbReference type="EMBL" id="SIT08674.1"/>
    </source>
</evidence>
<dbReference type="InterPro" id="IPR046947">
    <property type="entry name" value="LytR-like"/>
</dbReference>
<keyword evidence="5" id="KW-1185">Reference proteome</keyword>
<dbReference type="SMART" id="SM00850">
    <property type="entry name" value="LytTR"/>
    <property type="match status" value="1"/>
</dbReference>
<dbReference type="PROSITE" id="PS50110">
    <property type="entry name" value="RESPONSE_REGULATORY"/>
    <property type="match status" value="1"/>
</dbReference>
<dbReference type="InterPro" id="IPR001789">
    <property type="entry name" value="Sig_transdc_resp-reg_receiver"/>
</dbReference>
<organism evidence="4 5">
    <name type="scientific">Filimonas lacunae</name>
    <dbReference type="NCBI Taxonomy" id="477680"/>
    <lineage>
        <taxon>Bacteria</taxon>
        <taxon>Pseudomonadati</taxon>
        <taxon>Bacteroidota</taxon>
        <taxon>Chitinophagia</taxon>
        <taxon>Chitinophagales</taxon>
        <taxon>Chitinophagaceae</taxon>
        <taxon>Filimonas</taxon>
    </lineage>
</organism>
<dbReference type="PANTHER" id="PTHR37299">
    <property type="entry name" value="TRANSCRIPTIONAL REGULATOR-RELATED"/>
    <property type="match status" value="1"/>
</dbReference>
<dbReference type="SMART" id="SM00448">
    <property type="entry name" value="REC"/>
    <property type="match status" value="1"/>
</dbReference>
<accession>A0A173MKQ4</accession>
<dbReference type="Pfam" id="PF04397">
    <property type="entry name" value="LytTR"/>
    <property type="match status" value="1"/>
</dbReference>
<dbReference type="Gene3D" id="3.40.50.2300">
    <property type="match status" value="1"/>
</dbReference>
<dbReference type="PROSITE" id="PS50930">
    <property type="entry name" value="HTH_LYTTR"/>
    <property type="match status" value="1"/>
</dbReference>
<protein>
    <submittedName>
        <fullName evidence="4">Two component transcriptional regulator, LytTR family</fullName>
    </submittedName>
</protein>
<dbReference type="FunFam" id="3.40.50.2300:FF:000051">
    <property type="entry name" value="Two-component response regulator yehT"/>
    <property type="match status" value="1"/>
</dbReference>
<dbReference type="SUPFAM" id="SSF52172">
    <property type="entry name" value="CheY-like"/>
    <property type="match status" value="1"/>
</dbReference>
<feature type="modified residue" description="4-aspartylphosphate" evidence="1">
    <location>
        <position position="54"/>
    </location>
</feature>
<dbReference type="KEGG" id="fln:FLA_4090"/>
<dbReference type="Gene3D" id="2.40.50.1020">
    <property type="entry name" value="LytTr DNA-binding domain"/>
    <property type="match status" value="1"/>
</dbReference>
<dbReference type="RefSeq" id="WP_076379215.1">
    <property type="nucleotide sequence ID" value="NZ_AP017422.1"/>
</dbReference>
<feature type="domain" description="HTH LytTR-type" evidence="3">
    <location>
        <begin position="150"/>
        <end position="254"/>
    </location>
</feature>
<dbReference type="STRING" id="477680.SAMN05421788_103396"/>
<dbReference type="GO" id="GO:0000156">
    <property type="term" value="F:phosphorelay response regulator activity"/>
    <property type="evidence" value="ECO:0007669"/>
    <property type="project" value="InterPro"/>
</dbReference>
<evidence type="ECO:0000259" key="2">
    <source>
        <dbReference type="PROSITE" id="PS50110"/>
    </source>
</evidence>